<dbReference type="Pfam" id="PF01145">
    <property type="entry name" value="Band_7"/>
    <property type="match status" value="1"/>
</dbReference>
<evidence type="ECO:0000313" key="5">
    <source>
        <dbReference type="Proteomes" id="UP000027936"/>
    </source>
</evidence>
<comment type="caution">
    <text evidence="4">The sequence shown here is derived from an EMBL/GenBank/DDBJ whole genome shotgun (WGS) entry which is preliminary data.</text>
</comment>
<dbReference type="GO" id="GO:0006508">
    <property type="term" value="P:proteolysis"/>
    <property type="evidence" value="ECO:0007669"/>
    <property type="project" value="UniProtKB-KW"/>
</dbReference>
<accession>A0A072NZA0</accession>
<keyword evidence="4" id="KW-0378">Hydrolase</keyword>
<organism evidence="4 5">
    <name type="scientific">Schinkia azotoformans MEV2011</name>
    <dbReference type="NCBI Taxonomy" id="1348973"/>
    <lineage>
        <taxon>Bacteria</taxon>
        <taxon>Bacillati</taxon>
        <taxon>Bacillota</taxon>
        <taxon>Bacilli</taxon>
        <taxon>Bacillales</taxon>
        <taxon>Bacillaceae</taxon>
        <taxon>Calidifontibacillus/Schinkia group</taxon>
        <taxon>Schinkia</taxon>
    </lineage>
</organism>
<dbReference type="OrthoDB" id="9813479at2"/>
<evidence type="ECO:0000256" key="2">
    <source>
        <dbReference type="SAM" id="Phobius"/>
    </source>
</evidence>
<dbReference type="CDD" id="cd03402">
    <property type="entry name" value="SPFH_like_u2"/>
    <property type="match status" value="1"/>
</dbReference>
<dbReference type="AlphaFoldDB" id="A0A072NZA0"/>
<dbReference type="Proteomes" id="UP000027936">
    <property type="component" value="Unassembled WGS sequence"/>
</dbReference>
<keyword evidence="2" id="KW-0472">Membrane</keyword>
<feature type="transmembrane region" description="Helical" evidence="2">
    <location>
        <begin position="37"/>
        <end position="63"/>
    </location>
</feature>
<gene>
    <name evidence="4" type="ORF">M670_02196</name>
</gene>
<dbReference type="RefSeq" id="WP_035195586.1">
    <property type="nucleotide sequence ID" value="NZ_JJRY01000007.1"/>
</dbReference>
<dbReference type="PANTHER" id="PTHR43446:SF1">
    <property type="entry name" value="BAND 7 DOMAIN-CONTAINING PROTEIN"/>
    <property type="match status" value="1"/>
</dbReference>
<sequence>MVEKKATGTNGFIGLLVVLAALITGAFLIIQEIQSDVFSIGMIMLGGVLVLAAIIMSTGIVLVKPNDAKVVLFFGKYLGTLRESGLWWTTPLITTQVISVKVFNFNSPKIKVNDVDGNPIEIAAVIVYRILDTAKAAFEVNSYKEFVETQSESALRHIASRYPYDTARDDVDSLRGNSEKVAKELLEELQDRLKAAGVEVIEARFTHLAYAPEIASAMLQRQQAAAIIDAREKIVEGAIGMVQSAIEKLEKDIELDEERKAVMANNLMVAIVSDRGAQPIINTGSLYN</sequence>
<dbReference type="SMART" id="SM00244">
    <property type="entry name" value="PHB"/>
    <property type="match status" value="1"/>
</dbReference>
<feature type="domain" description="Band 7" evidence="3">
    <location>
        <begin position="58"/>
        <end position="222"/>
    </location>
</feature>
<evidence type="ECO:0000259" key="3">
    <source>
        <dbReference type="SMART" id="SM00244"/>
    </source>
</evidence>
<dbReference type="SUPFAM" id="SSF117892">
    <property type="entry name" value="Band 7/SPFH domain"/>
    <property type="match status" value="1"/>
</dbReference>
<feature type="transmembrane region" description="Helical" evidence="2">
    <location>
        <begin position="12"/>
        <end position="31"/>
    </location>
</feature>
<keyword evidence="2" id="KW-0812">Transmembrane</keyword>
<dbReference type="PATRIC" id="fig|1348973.3.peg.2132"/>
<dbReference type="GO" id="GO:0008233">
    <property type="term" value="F:peptidase activity"/>
    <property type="evidence" value="ECO:0007669"/>
    <property type="project" value="UniProtKB-KW"/>
</dbReference>
<proteinExistence type="predicted"/>
<dbReference type="InterPro" id="IPR001107">
    <property type="entry name" value="Band_7"/>
</dbReference>
<evidence type="ECO:0000313" key="4">
    <source>
        <dbReference type="EMBL" id="KEF38570.1"/>
    </source>
</evidence>
<dbReference type="EMBL" id="JJRY01000007">
    <property type="protein sequence ID" value="KEF38570.1"/>
    <property type="molecule type" value="Genomic_DNA"/>
</dbReference>
<dbReference type="Gene3D" id="3.30.479.30">
    <property type="entry name" value="Band 7 domain"/>
    <property type="match status" value="1"/>
</dbReference>
<keyword evidence="4" id="KW-0645">Protease</keyword>
<protein>
    <submittedName>
        <fullName evidence="4">Membrane protease subunit, stomatin/prohibitin</fullName>
    </submittedName>
</protein>
<dbReference type="InterPro" id="IPR036013">
    <property type="entry name" value="Band_7/SPFH_dom_sf"/>
</dbReference>
<dbReference type="PANTHER" id="PTHR43446">
    <property type="entry name" value="MEMBRANE PROTEIN-RELATED"/>
    <property type="match status" value="1"/>
</dbReference>
<evidence type="ECO:0000256" key="1">
    <source>
        <dbReference type="SAM" id="Coils"/>
    </source>
</evidence>
<keyword evidence="2" id="KW-1133">Transmembrane helix</keyword>
<reference evidence="4 5" key="1">
    <citation type="submission" date="2014-04" db="EMBL/GenBank/DDBJ databases">
        <title>Draft genome sequence of Bacillus azotoformans MEV2011, a (co-) denitrifying strain unable to grow in the presence of oxygen.</title>
        <authorList>
            <person name="Nielsen M."/>
            <person name="Schreiber L."/>
            <person name="Finster K."/>
            <person name="Schramm A."/>
        </authorList>
    </citation>
    <scope>NUCLEOTIDE SEQUENCE [LARGE SCALE GENOMIC DNA]</scope>
    <source>
        <strain evidence="4 5">MEV2011</strain>
    </source>
</reference>
<name>A0A072NZA0_SCHAZ</name>
<keyword evidence="1" id="KW-0175">Coiled coil</keyword>
<feature type="coiled-coil region" evidence="1">
    <location>
        <begin position="239"/>
        <end position="266"/>
    </location>
</feature>